<evidence type="ECO:0000259" key="2">
    <source>
        <dbReference type="Pfam" id="PF04366"/>
    </source>
</evidence>
<dbReference type="InterPro" id="IPR006311">
    <property type="entry name" value="TAT_signal"/>
</dbReference>
<sequence>MSISNRRDFILSSGAVVAASALASPALAASRGKIDRRVRSAINVIRTQMPQVSRLYDQSAGVLMMPRVRRAGLGFGAAYGEGSLLIGETPVDYYSVAAASFGLQFGVQQYSSALFFSDSEKLTKFRRQDGWTAGADLEFTVWDQGDTIDIDTNTGSDRIYGVVFSQEGLHLGATLEGSKYSRISR</sequence>
<evidence type="ECO:0000313" key="4">
    <source>
        <dbReference type="Proteomes" id="UP001156694"/>
    </source>
</evidence>
<name>A0ABQ5VT32_9RHOB</name>
<gene>
    <name evidence="3" type="ORF">GCM10007939_05920</name>
</gene>
<dbReference type="EMBL" id="BSNN01000002">
    <property type="protein sequence ID" value="GLQ34309.1"/>
    <property type="molecule type" value="Genomic_DNA"/>
</dbReference>
<evidence type="ECO:0000313" key="3">
    <source>
        <dbReference type="EMBL" id="GLQ34309.1"/>
    </source>
</evidence>
<dbReference type="RefSeq" id="WP_284376061.1">
    <property type="nucleotide sequence ID" value="NZ_BSNN01000002.1"/>
</dbReference>
<organism evidence="3 4">
    <name type="scientific">Amylibacter marinus</name>
    <dbReference type="NCBI Taxonomy" id="1475483"/>
    <lineage>
        <taxon>Bacteria</taxon>
        <taxon>Pseudomonadati</taxon>
        <taxon>Pseudomonadota</taxon>
        <taxon>Alphaproteobacteria</taxon>
        <taxon>Rhodobacterales</taxon>
        <taxon>Paracoccaceae</taxon>
        <taxon>Amylibacter</taxon>
    </lineage>
</organism>
<accession>A0ABQ5VT32</accession>
<comment type="caution">
    <text evidence="3">The sequence shown here is derived from an EMBL/GenBank/DDBJ whole genome shotgun (WGS) entry which is preliminary data.</text>
</comment>
<dbReference type="InterPro" id="IPR007461">
    <property type="entry name" value="Ysc84_actin-binding"/>
</dbReference>
<dbReference type="PROSITE" id="PS51318">
    <property type="entry name" value="TAT"/>
    <property type="match status" value="1"/>
</dbReference>
<keyword evidence="4" id="KW-1185">Reference proteome</keyword>
<feature type="signal peptide" evidence="1">
    <location>
        <begin position="1"/>
        <end position="28"/>
    </location>
</feature>
<feature type="chain" id="PRO_5046693521" evidence="1">
    <location>
        <begin position="29"/>
        <end position="185"/>
    </location>
</feature>
<reference evidence="4" key="1">
    <citation type="journal article" date="2019" name="Int. J. Syst. Evol. Microbiol.">
        <title>The Global Catalogue of Microorganisms (GCM) 10K type strain sequencing project: providing services to taxonomists for standard genome sequencing and annotation.</title>
        <authorList>
            <consortium name="The Broad Institute Genomics Platform"/>
            <consortium name="The Broad Institute Genome Sequencing Center for Infectious Disease"/>
            <person name="Wu L."/>
            <person name="Ma J."/>
        </authorList>
    </citation>
    <scope>NUCLEOTIDE SEQUENCE [LARGE SCALE GENOMIC DNA]</scope>
    <source>
        <strain evidence="4">NBRC 110140</strain>
    </source>
</reference>
<evidence type="ECO:0000256" key="1">
    <source>
        <dbReference type="SAM" id="SignalP"/>
    </source>
</evidence>
<dbReference type="Pfam" id="PF04366">
    <property type="entry name" value="Ysc84"/>
    <property type="match status" value="1"/>
</dbReference>
<feature type="domain" description="Ysc84 actin-binding" evidence="2">
    <location>
        <begin position="98"/>
        <end position="181"/>
    </location>
</feature>
<dbReference type="Proteomes" id="UP001156694">
    <property type="component" value="Unassembled WGS sequence"/>
</dbReference>
<keyword evidence="1" id="KW-0732">Signal</keyword>
<protein>
    <submittedName>
        <fullName evidence="3">Twin-arginine translocation pathway signal sequence domain-containing protein</fullName>
    </submittedName>
</protein>
<proteinExistence type="predicted"/>